<dbReference type="AlphaFoldDB" id="A0AAV5PDZ4"/>
<name>A0AAV5PDZ4_LACDE</name>
<dbReference type="Proteomes" id="UP001165243">
    <property type="component" value="Unassembled WGS sequence"/>
</dbReference>
<dbReference type="GO" id="GO:0016757">
    <property type="term" value="F:glycosyltransferase activity"/>
    <property type="evidence" value="ECO:0007669"/>
    <property type="project" value="InterPro"/>
</dbReference>
<reference evidence="1" key="1">
    <citation type="submission" date="2023-04" db="EMBL/GenBank/DDBJ databases">
        <title>Draft genome sequences of Lactobacillus delbrueckii subsp. bulgaricus ME-900 and ME-901 with improved acid tolerance.</title>
        <authorList>
            <person name="Ishida T."/>
            <person name="Yamamoto E."/>
            <person name="Koizumi A."/>
            <person name="Fujiwara S."/>
            <person name="Makino S."/>
            <person name="Kano H."/>
            <person name="Kimura K."/>
        </authorList>
    </citation>
    <scope>NUCLEOTIDE SEQUENCE</scope>
    <source>
        <strain evidence="1">ME-900</strain>
    </source>
</reference>
<comment type="caution">
    <text evidence="1">The sequence shown here is derived from an EMBL/GenBank/DDBJ whole genome shotgun (WGS) entry which is preliminary data.</text>
</comment>
<evidence type="ECO:0000313" key="2">
    <source>
        <dbReference type="Proteomes" id="UP001165243"/>
    </source>
</evidence>
<gene>
    <name evidence="1" type="primary">rfaJ_2</name>
    <name evidence="1" type="ORF">ME0900_08260</name>
</gene>
<accession>A0AAV5PDZ4</accession>
<sequence length="200" mass="23393">MNADIAGLYQTELGNNLVAACHDQSVHYIEPLQTYIRDCLGIDPDKYVNSGVLVMNCLAMRDEGFVDKFLQLLSTYQFNSIAPDQDYLNEICSGRIKLLDPRWDAMPNDFDPEMTGPYLIHYNLSYKPWHFEEVKYGSYFWQVAKETPFYKDLQKQLAAFSDQDRKEELAKMQSMVDMVCKNLHDPQNWFHVKREIKVTL</sequence>
<dbReference type="EMBL" id="BSWK01000010">
    <property type="protein sequence ID" value="GMB86453.1"/>
    <property type="molecule type" value="Genomic_DNA"/>
</dbReference>
<dbReference type="InterPro" id="IPR029044">
    <property type="entry name" value="Nucleotide-diphossugar_trans"/>
</dbReference>
<dbReference type="Gene3D" id="3.90.550.10">
    <property type="entry name" value="Spore Coat Polysaccharide Biosynthesis Protein SpsA, Chain A"/>
    <property type="match status" value="1"/>
</dbReference>
<evidence type="ECO:0000313" key="1">
    <source>
        <dbReference type="EMBL" id="GMB86453.1"/>
    </source>
</evidence>
<organism evidence="1 2">
    <name type="scientific">Lactobacillus delbrueckii subsp. bulgaricus</name>
    <dbReference type="NCBI Taxonomy" id="1585"/>
    <lineage>
        <taxon>Bacteria</taxon>
        <taxon>Bacillati</taxon>
        <taxon>Bacillota</taxon>
        <taxon>Bacilli</taxon>
        <taxon>Lactobacillales</taxon>
        <taxon>Lactobacillaceae</taxon>
        <taxon>Lactobacillus</taxon>
    </lineage>
</organism>
<protein>
    <submittedName>
        <fullName evidence="1">Lipopolysaccharide biosynthesis glycosyltransferase</fullName>
    </submittedName>
</protein>
<dbReference type="SUPFAM" id="SSF53448">
    <property type="entry name" value="Nucleotide-diphospho-sugar transferases"/>
    <property type="match status" value="1"/>
</dbReference>
<proteinExistence type="predicted"/>
<dbReference type="Pfam" id="PF01501">
    <property type="entry name" value="Glyco_transf_8"/>
    <property type="match status" value="1"/>
</dbReference>
<dbReference type="InterPro" id="IPR002495">
    <property type="entry name" value="Glyco_trans_8"/>
</dbReference>